<name>A0A1T5DVN1_9SPHI</name>
<evidence type="ECO:0000256" key="2">
    <source>
        <dbReference type="ARBA" id="ARBA00022692"/>
    </source>
</evidence>
<dbReference type="Gene3D" id="1.20.120.1780">
    <property type="entry name" value="UbiA prenyltransferase"/>
    <property type="match status" value="1"/>
</dbReference>
<organism evidence="6 7">
    <name type="scientific">Daejeonella lutea</name>
    <dbReference type="NCBI Taxonomy" id="572036"/>
    <lineage>
        <taxon>Bacteria</taxon>
        <taxon>Pseudomonadati</taxon>
        <taxon>Bacteroidota</taxon>
        <taxon>Sphingobacteriia</taxon>
        <taxon>Sphingobacteriales</taxon>
        <taxon>Sphingobacteriaceae</taxon>
        <taxon>Daejeonella</taxon>
    </lineage>
</organism>
<evidence type="ECO:0000256" key="3">
    <source>
        <dbReference type="ARBA" id="ARBA00022989"/>
    </source>
</evidence>
<dbReference type="GO" id="GO:0016765">
    <property type="term" value="F:transferase activity, transferring alkyl or aryl (other than methyl) groups"/>
    <property type="evidence" value="ECO:0007669"/>
    <property type="project" value="InterPro"/>
</dbReference>
<evidence type="ECO:0000313" key="7">
    <source>
        <dbReference type="Proteomes" id="UP000189981"/>
    </source>
</evidence>
<evidence type="ECO:0000256" key="5">
    <source>
        <dbReference type="SAM" id="Phobius"/>
    </source>
</evidence>
<gene>
    <name evidence="6" type="ORF">SAMN05661099_2629</name>
</gene>
<feature type="transmembrane region" description="Helical" evidence="5">
    <location>
        <begin position="134"/>
        <end position="153"/>
    </location>
</feature>
<feature type="transmembrane region" description="Helical" evidence="5">
    <location>
        <begin position="12"/>
        <end position="32"/>
    </location>
</feature>
<dbReference type="AlphaFoldDB" id="A0A1T5DVN1"/>
<dbReference type="InterPro" id="IPR000537">
    <property type="entry name" value="UbiA_prenyltransferase"/>
</dbReference>
<evidence type="ECO:0000313" key="6">
    <source>
        <dbReference type="EMBL" id="SKB75463.1"/>
    </source>
</evidence>
<keyword evidence="4 5" id="KW-0472">Membrane</keyword>
<protein>
    <submittedName>
        <fullName evidence="6">1,4-dihydroxy-2-naphthoate octaprenyltransferase</fullName>
    </submittedName>
</protein>
<sequence>MDSQWKLLPSRSAILHMRFGFSFFLLPVFLFAMSQAPQVLFLNAFLTFVVWHLFVYPASNGYNSYFDKDEGSIALIEKPPKVDKSLYHFSLILDLAGLMLAAFVNWGLLIAVVIYGVFSKLYSHPSVRLKKFPVVSFLIVFIFQGACVYWSSYAAISGLELSSGWNLNFFVAGLICSFLIGATYPLTQVYQHEEDRKRGDNTLSILLGINGSFYFSAFLFLISIVLLWFYWYRLEQMNNFWLFLVFVIPVIVFFCNWLMKVHRDPDEANFRNMSRMTLFSGGMMAIYFGLLNFI</sequence>
<feature type="transmembrane region" description="Helical" evidence="5">
    <location>
        <begin position="205"/>
        <end position="231"/>
    </location>
</feature>
<feature type="transmembrane region" description="Helical" evidence="5">
    <location>
        <begin position="237"/>
        <end position="255"/>
    </location>
</feature>
<reference evidence="7" key="1">
    <citation type="submission" date="2017-02" db="EMBL/GenBank/DDBJ databases">
        <authorList>
            <person name="Varghese N."/>
            <person name="Submissions S."/>
        </authorList>
    </citation>
    <scope>NUCLEOTIDE SEQUENCE [LARGE SCALE GENOMIC DNA]</scope>
    <source>
        <strain evidence="7">DSM 22385</strain>
    </source>
</reference>
<keyword evidence="6" id="KW-0808">Transferase</keyword>
<dbReference type="OrthoDB" id="665023at2"/>
<keyword evidence="3 5" id="KW-1133">Transmembrane helix</keyword>
<dbReference type="EMBL" id="FUYR01000002">
    <property type="protein sequence ID" value="SKB75463.1"/>
    <property type="molecule type" value="Genomic_DNA"/>
</dbReference>
<dbReference type="Pfam" id="PF01040">
    <property type="entry name" value="UbiA"/>
    <property type="match status" value="1"/>
</dbReference>
<feature type="transmembrane region" description="Helical" evidence="5">
    <location>
        <begin position="165"/>
        <end position="184"/>
    </location>
</feature>
<keyword evidence="2 5" id="KW-0812">Transmembrane</keyword>
<proteinExistence type="predicted"/>
<feature type="transmembrane region" description="Helical" evidence="5">
    <location>
        <begin position="276"/>
        <end position="293"/>
    </location>
</feature>
<evidence type="ECO:0000256" key="1">
    <source>
        <dbReference type="ARBA" id="ARBA00004141"/>
    </source>
</evidence>
<comment type="subcellular location">
    <subcellularLocation>
        <location evidence="1">Membrane</location>
        <topology evidence="1">Multi-pass membrane protein</topology>
    </subcellularLocation>
</comment>
<evidence type="ECO:0000256" key="4">
    <source>
        <dbReference type="ARBA" id="ARBA00023136"/>
    </source>
</evidence>
<keyword evidence="7" id="KW-1185">Reference proteome</keyword>
<feature type="transmembrane region" description="Helical" evidence="5">
    <location>
        <begin position="95"/>
        <end position="122"/>
    </location>
</feature>
<dbReference type="STRING" id="572036.SAMN05661099_2629"/>
<feature type="transmembrane region" description="Helical" evidence="5">
    <location>
        <begin position="39"/>
        <end position="58"/>
    </location>
</feature>
<dbReference type="GO" id="GO:0016020">
    <property type="term" value="C:membrane"/>
    <property type="evidence" value="ECO:0007669"/>
    <property type="project" value="UniProtKB-SubCell"/>
</dbReference>
<accession>A0A1T5DVN1</accession>
<dbReference type="Proteomes" id="UP000189981">
    <property type="component" value="Unassembled WGS sequence"/>
</dbReference>